<feature type="transmembrane region" description="Helical" evidence="1">
    <location>
        <begin position="94"/>
        <end position="112"/>
    </location>
</feature>
<protein>
    <submittedName>
        <fullName evidence="2">Membrane protein</fullName>
    </submittedName>
</protein>
<dbReference type="RefSeq" id="WP_087999998.1">
    <property type="nucleotide sequence ID" value="NZ_BMHB01000001.1"/>
</dbReference>
<evidence type="ECO:0000313" key="2">
    <source>
        <dbReference type="EMBL" id="GGI14925.1"/>
    </source>
</evidence>
<evidence type="ECO:0000256" key="1">
    <source>
        <dbReference type="SAM" id="Phobius"/>
    </source>
</evidence>
<keyword evidence="3" id="KW-1185">Reference proteome</keyword>
<keyword evidence="1" id="KW-0472">Membrane</keyword>
<proteinExistence type="predicted"/>
<organism evidence="2 3">
    <name type="scientific">Gottfriedia solisilvae</name>
    <dbReference type="NCBI Taxonomy" id="1516104"/>
    <lineage>
        <taxon>Bacteria</taxon>
        <taxon>Bacillati</taxon>
        <taxon>Bacillota</taxon>
        <taxon>Bacilli</taxon>
        <taxon>Bacillales</taxon>
        <taxon>Bacillaceae</taxon>
        <taxon>Gottfriedia</taxon>
    </lineage>
</organism>
<accession>A0A8J3ALF7</accession>
<feature type="transmembrane region" description="Helical" evidence="1">
    <location>
        <begin position="62"/>
        <end position="88"/>
    </location>
</feature>
<keyword evidence="1" id="KW-1133">Transmembrane helix</keyword>
<dbReference type="Proteomes" id="UP000626244">
    <property type="component" value="Unassembled WGS sequence"/>
</dbReference>
<feature type="transmembrane region" description="Helical" evidence="1">
    <location>
        <begin position="6"/>
        <end position="24"/>
    </location>
</feature>
<dbReference type="OrthoDB" id="4722315at2"/>
<keyword evidence="1" id="KW-0812">Transmembrane</keyword>
<comment type="caution">
    <text evidence="2">The sequence shown here is derived from an EMBL/GenBank/DDBJ whole genome shotgun (WGS) entry which is preliminary data.</text>
</comment>
<evidence type="ECO:0000313" key="3">
    <source>
        <dbReference type="Proteomes" id="UP000626244"/>
    </source>
</evidence>
<dbReference type="AlphaFoldDB" id="A0A8J3ALF7"/>
<sequence length="117" mass="13011">MISMTWLLLVLLTLASFRLTRLVVHDKITSFIRRPFIDEITIEEEGIPVTYTKIKGKGIQYFIGELLSCTWCSGIWCTALLLLIYVLFPGVGEVIIILLSIAGAAGVIEALVNRLSL</sequence>
<dbReference type="EMBL" id="BMHB01000001">
    <property type="protein sequence ID" value="GGI14925.1"/>
    <property type="molecule type" value="Genomic_DNA"/>
</dbReference>
<name>A0A8J3ALF7_9BACI</name>
<dbReference type="Pfam" id="PF07098">
    <property type="entry name" value="DUF1360"/>
    <property type="match status" value="1"/>
</dbReference>
<gene>
    <name evidence="2" type="ORF">GCM10007380_25390</name>
</gene>
<dbReference type="InterPro" id="IPR010773">
    <property type="entry name" value="Mycophage_PG1_Gp7"/>
</dbReference>
<reference evidence="3" key="1">
    <citation type="journal article" date="2019" name="Int. J. Syst. Evol. Microbiol.">
        <title>The Global Catalogue of Microorganisms (GCM) 10K type strain sequencing project: providing services to taxonomists for standard genome sequencing and annotation.</title>
        <authorList>
            <consortium name="The Broad Institute Genomics Platform"/>
            <consortium name="The Broad Institute Genome Sequencing Center for Infectious Disease"/>
            <person name="Wu L."/>
            <person name="Ma J."/>
        </authorList>
    </citation>
    <scope>NUCLEOTIDE SEQUENCE [LARGE SCALE GENOMIC DNA]</scope>
    <source>
        <strain evidence="3">CGMCC 1.14993</strain>
    </source>
</reference>